<dbReference type="GO" id="GO:0140359">
    <property type="term" value="F:ABC-type transporter activity"/>
    <property type="evidence" value="ECO:0007669"/>
    <property type="project" value="InterPro"/>
</dbReference>
<comment type="caution">
    <text evidence="8">The sequence shown here is derived from an EMBL/GenBank/DDBJ whole genome shotgun (WGS) entry which is preliminary data.</text>
</comment>
<keyword evidence="2 6" id="KW-0812">Transmembrane</keyword>
<feature type="domain" description="ABC-2 type transporter transmembrane" evidence="7">
    <location>
        <begin position="24"/>
        <end position="700"/>
    </location>
</feature>
<dbReference type="AlphaFoldDB" id="A0A917HPX0"/>
<dbReference type="InterPro" id="IPR013525">
    <property type="entry name" value="ABC2_TM"/>
</dbReference>
<proteinExistence type="predicted"/>
<keyword evidence="3 6" id="KW-1133">Transmembrane helix</keyword>
<feature type="transmembrane region" description="Helical" evidence="6">
    <location>
        <begin position="564"/>
        <end position="584"/>
    </location>
</feature>
<keyword evidence="5" id="KW-0175">Coiled coil</keyword>
<feature type="transmembrane region" description="Helical" evidence="6">
    <location>
        <begin position="596"/>
        <end position="618"/>
    </location>
</feature>
<feature type="transmembrane region" description="Helical" evidence="6">
    <location>
        <begin position="20"/>
        <end position="38"/>
    </location>
</feature>
<evidence type="ECO:0000259" key="7">
    <source>
        <dbReference type="Pfam" id="PF12698"/>
    </source>
</evidence>
<name>A0A917HPX0_9BACI</name>
<feature type="transmembrane region" description="Helical" evidence="6">
    <location>
        <begin position="530"/>
        <end position="552"/>
    </location>
</feature>
<sequence>MKNIFRIFKTDGKNIGTNWVAAILIGGLILLPSLYAWFNIKASWDPYSQTDQIPVGVVNEDQGAMVRDQEIHVGDDLVDTLQNNNDMDWQFVDRDEAMDKVDYGDYFAVIVIPKDFSKKLSTVISDNPKKATVEYYVNEKINAIAPKITEKGASVIVEQISNNFIATVNGVIFDLFNNLGIELESNLPDIKQFEEYIFTIEKNLPAIHDMLNESLTDAANAQEIINKAQGLVPKAKQVTNNGLATIDSTTEFLTSAENRLNEMAPKIENDLIKIRDMAQSADKFISEIQSKNVDFSQGKDIAAQLNERVNEQLKTIETIEKALRQLQEQNQNNQEPDNTQQPTIDNALKQLGALRNSLQKVQENAKLLTAFIGEKKQEADQTLADLQQLTQNTHTKIDAFMKEYKETIEPTVLKEVAKAKSTLANARGILTDIQQTIPEMKHILARTEGNLGEGKEKLEAISGEFPYLSNKINQLADRIRDIQDETDINEIIELLQNDPEAERSFFAEPVKLNENKLYPIPNYGSGMTPFYTTLAIWVGALLLISLLSVDVVGSEQFSAQQIYYGRFLTFMCIGILQTLVVTIGDIALLDVYIHESLWFILFGLLISIVFMSIVYTLVSVFGDVGKALAIILLVLQIAGAGGTYPVALLPEFFQMIHPFLPFTYAIDLMREAVGGIVWDRALKDIVYLMIFGIAALLLGTFLKKPINKKTKLLMKKSKESGLFH</sequence>
<dbReference type="PANTHER" id="PTHR43077">
    <property type="entry name" value="TRANSPORT PERMEASE YVFS-RELATED"/>
    <property type="match status" value="1"/>
</dbReference>
<accession>A0A917HPX0</accession>
<dbReference type="NCBIfam" id="TIGR03061">
    <property type="entry name" value="pip_yhgE_Nterm"/>
    <property type="match status" value="1"/>
</dbReference>
<evidence type="ECO:0000313" key="8">
    <source>
        <dbReference type="EMBL" id="GGG86539.1"/>
    </source>
</evidence>
<reference evidence="8" key="2">
    <citation type="submission" date="2020-09" db="EMBL/GenBank/DDBJ databases">
        <authorList>
            <person name="Sun Q."/>
            <person name="Zhou Y."/>
        </authorList>
    </citation>
    <scope>NUCLEOTIDE SEQUENCE</scope>
    <source>
        <strain evidence="8">CGMCC 1.12754</strain>
    </source>
</reference>
<dbReference type="NCBIfam" id="TIGR03062">
    <property type="entry name" value="pip_yhgE_Cterm"/>
    <property type="match status" value="1"/>
</dbReference>
<protein>
    <submittedName>
        <fullName evidence="8">Phage infection protein</fullName>
    </submittedName>
</protein>
<evidence type="ECO:0000256" key="5">
    <source>
        <dbReference type="SAM" id="Coils"/>
    </source>
</evidence>
<keyword evidence="4 6" id="KW-0472">Membrane</keyword>
<reference evidence="8" key="1">
    <citation type="journal article" date="2014" name="Int. J. Syst. Evol. Microbiol.">
        <title>Complete genome sequence of Corynebacterium casei LMG S-19264T (=DSM 44701T), isolated from a smear-ripened cheese.</title>
        <authorList>
            <consortium name="US DOE Joint Genome Institute (JGI-PGF)"/>
            <person name="Walter F."/>
            <person name="Albersmeier A."/>
            <person name="Kalinowski J."/>
            <person name="Ruckert C."/>
        </authorList>
    </citation>
    <scope>NUCLEOTIDE SEQUENCE</scope>
    <source>
        <strain evidence="8">CGMCC 1.12754</strain>
    </source>
</reference>
<feature type="transmembrane region" description="Helical" evidence="6">
    <location>
        <begin position="685"/>
        <end position="702"/>
    </location>
</feature>
<evidence type="ECO:0000313" key="9">
    <source>
        <dbReference type="Proteomes" id="UP000622860"/>
    </source>
</evidence>
<evidence type="ECO:0000256" key="2">
    <source>
        <dbReference type="ARBA" id="ARBA00022692"/>
    </source>
</evidence>
<dbReference type="PANTHER" id="PTHR43077:SF10">
    <property type="entry name" value="TRANSPORT PERMEASE PROTEIN"/>
    <property type="match status" value="1"/>
</dbReference>
<dbReference type="InterPro" id="IPR017500">
    <property type="entry name" value="Phage_infect_YhgE_N"/>
</dbReference>
<gene>
    <name evidence="8" type="ORF">GCM10011398_35430</name>
</gene>
<dbReference type="GO" id="GO:0016020">
    <property type="term" value="C:membrane"/>
    <property type="evidence" value="ECO:0007669"/>
    <property type="project" value="UniProtKB-SubCell"/>
</dbReference>
<organism evidence="8 9">
    <name type="scientific">Virgibacillus oceani</name>
    <dbReference type="NCBI Taxonomy" id="1479511"/>
    <lineage>
        <taxon>Bacteria</taxon>
        <taxon>Bacillati</taxon>
        <taxon>Bacillota</taxon>
        <taxon>Bacilli</taxon>
        <taxon>Bacillales</taxon>
        <taxon>Bacillaceae</taxon>
        <taxon>Virgibacillus</taxon>
    </lineage>
</organism>
<dbReference type="Proteomes" id="UP000622860">
    <property type="component" value="Unassembled WGS sequence"/>
</dbReference>
<comment type="subcellular location">
    <subcellularLocation>
        <location evidence="1">Membrane</location>
        <topology evidence="1">Multi-pass membrane protein</topology>
    </subcellularLocation>
</comment>
<dbReference type="EMBL" id="BMFR01000023">
    <property type="protein sequence ID" value="GGG86539.1"/>
    <property type="molecule type" value="Genomic_DNA"/>
</dbReference>
<evidence type="ECO:0000256" key="6">
    <source>
        <dbReference type="SAM" id="Phobius"/>
    </source>
</evidence>
<dbReference type="Pfam" id="PF12698">
    <property type="entry name" value="ABC2_membrane_3"/>
    <property type="match status" value="1"/>
</dbReference>
<dbReference type="RefSeq" id="WP_188456705.1">
    <property type="nucleotide sequence ID" value="NZ_BMFR01000023.1"/>
</dbReference>
<evidence type="ECO:0000256" key="3">
    <source>
        <dbReference type="ARBA" id="ARBA00022989"/>
    </source>
</evidence>
<dbReference type="InterPro" id="IPR017501">
    <property type="entry name" value="Phage_infect_YhgE_C"/>
</dbReference>
<evidence type="ECO:0000256" key="1">
    <source>
        <dbReference type="ARBA" id="ARBA00004141"/>
    </source>
</evidence>
<keyword evidence="9" id="KW-1185">Reference proteome</keyword>
<dbReference type="InterPro" id="IPR051328">
    <property type="entry name" value="T7SS_ABC-Transporter"/>
</dbReference>
<evidence type="ECO:0000256" key="4">
    <source>
        <dbReference type="ARBA" id="ARBA00023136"/>
    </source>
</evidence>
<feature type="coiled-coil region" evidence="5">
    <location>
        <begin position="302"/>
        <end position="392"/>
    </location>
</feature>
<feature type="transmembrane region" description="Helical" evidence="6">
    <location>
        <begin position="627"/>
        <end position="647"/>
    </location>
</feature>
<dbReference type="Gene3D" id="3.40.1710.10">
    <property type="entry name" value="abc type-2 transporter like domain"/>
    <property type="match status" value="1"/>
</dbReference>